<feature type="region of interest" description="Disordered" evidence="1">
    <location>
        <begin position="23"/>
        <end position="48"/>
    </location>
</feature>
<evidence type="ECO:0000313" key="2">
    <source>
        <dbReference type="EMBL" id="DAF49673.1"/>
    </source>
</evidence>
<proteinExistence type="predicted"/>
<organism evidence="2">
    <name type="scientific">Myoviridae sp. ctuev19</name>
    <dbReference type="NCBI Taxonomy" id="2827716"/>
    <lineage>
        <taxon>Viruses</taxon>
        <taxon>Duplodnaviria</taxon>
        <taxon>Heunggongvirae</taxon>
        <taxon>Uroviricota</taxon>
        <taxon>Caudoviricetes</taxon>
    </lineage>
</organism>
<sequence>MAKNGFGRAGKADKALLRWQQKNDARMEKMREKQQMKMKGEEKNDGKN</sequence>
<reference evidence="2" key="1">
    <citation type="journal article" date="2021" name="Proc. Natl. Acad. Sci. U.S.A.">
        <title>A Catalog of Tens of Thousands of Viruses from Human Metagenomes Reveals Hidden Associations with Chronic Diseases.</title>
        <authorList>
            <person name="Tisza M.J."/>
            <person name="Buck C.B."/>
        </authorList>
    </citation>
    <scope>NUCLEOTIDE SEQUENCE</scope>
    <source>
        <strain evidence="2">Ctuev19</strain>
    </source>
</reference>
<accession>A0A8S5SF81</accession>
<protein>
    <submittedName>
        <fullName evidence="2">Uncharacterized protein</fullName>
    </submittedName>
</protein>
<evidence type="ECO:0000256" key="1">
    <source>
        <dbReference type="SAM" id="MobiDB-lite"/>
    </source>
</evidence>
<dbReference type="EMBL" id="BK032585">
    <property type="protein sequence ID" value="DAF49673.1"/>
    <property type="molecule type" value="Genomic_DNA"/>
</dbReference>
<name>A0A8S5SF81_9CAUD</name>